<keyword evidence="4 6" id="KW-1133">Transmembrane helix</keyword>
<keyword evidence="3 6" id="KW-0812">Transmembrane</keyword>
<sequence length="313" mass="33453">MLLLIQYTIIFASVLILVALGGCFSEHSGVINIGLEGIMVMGALGGALMMKFAPAGLPAVGMIVLVVLAAVLLGMIYSLLLAVAAINFKADQTLVGTAMNLLATAAATVFVKAMNTAADSGNVSATIQYIEQKKAFLVNINGFEFNWFMLMALIALICSWVVLYRTRFGLRLMACGEHPQAADSVGINVYRMRYAGVLISGFLGGLGGIVYITAGVSEWKFEYGVAGFGFLALAVMIFGQWKPTRIALAALLFGLFRALGNVYTGFDVLKNLNLPSAVYNMLPYIVSLVVLAFTSQKSRAPKAEGIPYDKGMR</sequence>
<dbReference type="Pfam" id="PF02653">
    <property type="entry name" value="BPD_transp_2"/>
    <property type="match status" value="1"/>
</dbReference>
<evidence type="ECO:0000256" key="3">
    <source>
        <dbReference type="ARBA" id="ARBA00022692"/>
    </source>
</evidence>
<comment type="subcellular location">
    <subcellularLocation>
        <location evidence="1">Cell membrane</location>
        <topology evidence="1">Multi-pass membrane protein</topology>
    </subcellularLocation>
</comment>
<name>A0A9D2CDY6_9FIRM</name>
<dbReference type="AlphaFoldDB" id="A0A9D2CDY6"/>
<dbReference type="GO" id="GO:0005886">
    <property type="term" value="C:plasma membrane"/>
    <property type="evidence" value="ECO:0007669"/>
    <property type="project" value="UniProtKB-SubCell"/>
</dbReference>
<evidence type="ECO:0000256" key="6">
    <source>
        <dbReference type="SAM" id="Phobius"/>
    </source>
</evidence>
<reference evidence="7" key="1">
    <citation type="journal article" date="2021" name="PeerJ">
        <title>Extensive microbial diversity within the chicken gut microbiome revealed by metagenomics and culture.</title>
        <authorList>
            <person name="Gilroy R."/>
            <person name="Ravi A."/>
            <person name="Getino M."/>
            <person name="Pursley I."/>
            <person name="Horton D.L."/>
            <person name="Alikhan N.F."/>
            <person name="Baker D."/>
            <person name="Gharbi K."/>
            <person name="Hall N."/>
            <person name="Watson M."/>
            <person name="Adriaenssens E.M."/>
            <person name="Foster-Nyarko E."/>
            <person name="Jarju S."/>
            <person name="Secka A."/>
            <person name="Antonio M."/>
            <person name="Oren A."/>
            <person name="Chaudhuri R.R."/>
            <person name="La Ragione R."/>
            <person name="Hildebrand F."/>
            <person name="Pallen M.J."/>
        </authorList>
    </citation>
    <scope>NUCLEOTIDE SEQUENCE</scope>
    <source>
        <strain evidence="7">CHK33-7979</strain>
    </source>
</reference>
<dbReference type="InterPro" id="IPR001851">
    <property type="entry name" value="ABC_transp_permease"/>
</dbReference>
<dbReference type="CDD" id="cd06580">
    <property type="entry name" value="TM_PBP1_transp_TpRbsC_like"/>
    <property type="match status" value="1"/>
</dbReference>
<feature type="transmembrane region" description="Helical" evidence="6">
    <location>
        <begin position="145"/>
        <end position="164"/>
    </location>
</feature>
<evidence type="ECO:0000256" key="1">
    <source>
        <dbReference type="ARBA" id="ARBA00004651"/>
    </source>
</evidence>
<dbReference type="GO" id="GO:0022857">
    <property type="term" value="F:transmembrane transporter activity"/>
    <property type="evidence" value="ECO:0007669"/>
    <property type="project" value="InterPro"/>
</dbReference>
<evidence type="ECO:0000256" key="2">
    <source>
        <dbReference type="ARBA" id="ARBA00022475"/>
    </source>
</evidence>
<feature type="transmembrane region" description="Helical" evidence="6">
    <location>
        <begin position="194"/>
        <end position="214"/>
    </location>
</feature>
<evidence type="ECO:0000256" key="4">
    <source>
        <dbReference type="ARBA" id="ARBA00022989"/>
    </source>
</evidence>
<reference evidence="7" key="2">
    <citation type="submission" date="2021-04" db="EMBL/GenBank/DDBJ databases">
        <authorList>
            <person name="Gilroy R."/>
        </authorList>
    </citation>
    <scope>NUCLEOTIDE SEQUENCE</scope>
    <source>
        <strain evidence="7">CHK33-7979</strain>
    </source>
</reference>
<proteinExistence type="predicted"/>
<feature type="transmembrane region" description="Helical" evidence="6">
    <location>
        <begin position="6"/>
        <end position="24"/>
    </location>
</feature>
<feature type="transmembrane region" description="Helical" evidence="6">
    <location>
        <begin position="272"/>
        <end position="293"/>
    </location>
</feature>
<keyword evidence="2" id="KW-1003">Cell membrane</keyword>
<dbReference type="EMBL" id="DXCX01000057">
    <property type="protein sequence ID" value="HIY73452.1"/>
    <property type="molecule type" value="Genomic_DNA"/>
</dbReference>
<dbReference type="PANTHER" id="PTHR43370">
    <property type="entry name" value="SUGAR ABC TRANSPORTER INTEGRAL MEMBRANE PROTEIN-RELATED"/>
    <property type="match status" value="1"/>
</dbReference>
<protein>
    <submittedName>
        <fullName evidence="7">ABC transporter permease</fullName>
    </submittedName>
</protein>
<feature type="transmembrane region" description="Helical" evidence="6">
    <location>
        <begin position="59"/>
        <end position="86"/>
    </location>
</feature>
<feature type="transmembrane region" description="Helical" evidence="6">
    <location>
        <begin position="93"/>
        <end position="111"/>
    </location>
</feature>
<organism evidence="7 8">
    <name type="scientific">Candidatus Intestinimonas merdavium</name>
    <dbReference type="NCBI Taxonomy" id="2838622"/>
    <lineage>
        <taxon>Bacteria</taxon>
        <taxon>Bacillati</taxon>
        <taxon>Bacillota</taxon>
        <taxon>Clostridia</taxon>
        <taxon>Eubacteriales</taxon>
        <taxon>Intestinimonas</taxon>
    </lineage>
</organism>
<feature type="transmembrane region" description="Helical" evidence="6">
    <location>
        <begin position="31"/>
        <end position="53"/>
    </location>
</feature>
<evidence type="ECO:0000256" key="5">
    <source>
        <dbReference type="ARBA" id="ARBA00023136"/>
    </source>
</evidence>
<feature type="transmembrane region" description="Helical" evidence="6">
    <location>
        <begin position="220"/>
        <end position="239"/>
    </location>
</feature>
<feature type="transmembrane region" description="Helical" evidence="6">
    <location>
        <begin position="246"/>
        <end position="266"/>
    </location>
</feature>
<dbReference type="PANTHER" id="PTHR43370:SF1">
    <property type="entry name" value="GUANOSINE ABC TRANSPORTER PERMEASE PROTEIN NUPQ"/>
    <property type="match status" value="1"/>
</dbReference>
<accession>A0A9D2CDY6</accession>
<keyword evidence="5 6" id="KW-0472">Membrane</keyword>
<comment type="caution">
    <text evidence="7">The sequence shown here is derived from an EMBL/GenBank/DDBJ whole genome shotgun (WGS) entry which is preliminary data.</text>
</comment>
<dbReference type="Proteomes" id="UP000886824">
    <property type="component" value="Unassembled WGS sequence"/>
</dbReference>
<evidence type="ECO:0000313" key="7">
    <source>
        <dbReference type="EMBL" id="HIY73452.1"/>
    </source>
</evidence>
<gene>
    <name evidence="7" type="ORF">H9826_05700</name>
</gene>
<evidence type="ECO:0000313" key="8">
    <source>
        <dbReference type="Proteomes" id="UP000886824"/>
    </source>
</evidence>